<dbReference type="PATRIC" id="fig|135826.4.peg.437"/>
<dbReference type="Proteomes" id="UP000031950">
    <property type="component" value="Unassembled WGS sequence"/>
</dbReference>
<proteinExistence type="predicted"/>
<dbReference type="AlphaFoldDB" id="A0A0C2RT97"/>
<organism evidence="1 2">
    <name type="scientific">Jeotgalibacillus alimentarius</name>
    <dbReference type="NCBI Taxonomy" id="135826"/>
    <lineage>
        <taxon>Bacteria</taxon>
        <taxon>Bacillati</taxon>
        <taxon>Bacillota</taxon>
        <taxon>Bacilli</taxon>
        <taxon>Bacillales</taxon>
        <taxon>Caryophanaceae</taxon>
        <taxon>Jeotgalibacillus</taxon>
    </lineage>
</organism>
<accession>A0A0C2RT97</accession>
<dbReference type="OrthoDB" id="1779554at2"/>
<dbReference type="RefSeq" id="WP_041121101.1">
    <property type="nucleotide sequence ID" value="NZ_JXRQ01000008.1"/>
</dbReference>
<dbReference type="InterPro" id="IPR012341">
    <property type="entry name" value="6hp_glycosidase-like_sf"/>
</dbReference>
<evidence type="ECO:0000313" key="1">
    <source>
        <dbReference type="EMBL" id="KIL53460.1"/>
    </source>
</evidence>
<protein>
    <submittedName>
        <fullName evidence="1">Uncharacterized protein</fullName>
    </submittedName>
</protein>
<keyword evidence="2" id="KW-1185">Reference proteome</keyword>
<comment type="caution">
    <text evidence="1">The sequence shown here is derived from an EMBL/GenBank/DDBJ whole genome shotgun (WGS) entry which is preliminary data.</text>
</comment>
<dbReference type="GO" id="GO:0005975">
    <property type="term" value="P:carbohydrate metabolic process"/>
    <property type="evidence" value="ECO:0007669"/>
    <property type="project" value="InterPro"/>
</dbReference>
<sequence>MATLDLSLGCSQIEKDEKANANSWIDDRRVMGYLSYNESIIQTIKKYQMTDGMTADFYDWKQQQSSNRVVLSYGTENISELHADSMKKLYQQIAQSGQIFKNEYYNIEHEEFEQADEVHMVDQLLIALELEKLDFENKHFWEWLQQEWSTKGAISGRYERKTLEGNDKESGAVYGIAAKLAREKERTDLVEEWRARGQSLVYNKDYANVHFFDLIWNAPLK</sequence>
<dbReference type="EMBL" id="JXRQ01000008">
    <property type="protein sequence ID" value="KIL53460.1"/>
    <property type="molecule type" value="Genomic_DNA"/>
</dbReference>
<gene>
    <name evidence="1" type="ORF">KP77_04360</name>
</gene>
<evidence type="ECO:0000313" key="2">
    <source>
        <dbReference type="Proteomes" id="UP000031950"/>
    </source>
</evidence>
<name>A0A0C2RT97_9BACL</name>
<dbReference type="Gene3D" id="1.50.10.10">
    <property type="match status" value="1"/>
</dbReference>
<reference evidence="1 2" key="1">
    <citation type="submission" date="2015-01" db="EMBL/GenBank/DDBJ databases">
        <title>Genome sequence of Jeotgalibacillus alimentarius.</title>
        <authorList>
            <person name="Goh K.M."/>
            <person name="Chan K.-G."/>
            <person name="Yaakop A.S."/>
            <person name="Ee R."/>
            <person name="Gan H.M."/>
            <person name="Chan C.S."/>
        </authorList>
    </citation>
    <scope>NUCLEOTIDE SEQUENCE [LARGE SCALE GENOMIC DNA]</scope>
    <source>
        <strain evidence="1 2">YKJ-13</strain>
    </source>
</reference>
<dbReference type="STRING" id="135826.KP77_04360"/>